<feature type="transmembrane region" description="Helical" evidence="9">
    <location>
        <begin position="230"/>
        <end position="251"/>
    </location>
</feature>
<evidence type="ECO:0000256" key="2">
    <source>
        <dbReference type="ARBA" id="ARBA00022475"/>
    </source>
</evidence>
<protein>
    <submittedName>
        <fullName evidence="11">Glycosyl transferase family 2</fullName>
    </submittedName>
</protein>
<comment type="caution">
    <text evidence="11">The sequence shown here is derived from an EMBL/GenBank/DDBJ whole genome shotgun (WGS) entry which is preliminary data.</text>
</comment>
<dbReference type="GO" id="GO:0016757">
    <property type="term" value="F:glycosyltransferase activity"/>
    <property type="evidence" value="ECO:0007669"/>
    <property type="project" value="UniProtKB-KW"/>
</dbReference>
<comment type="subcellular location">
    <subcellularLocation>
        <location evidence="1">Cell membrane</location>
        <topology evidence="1">Multi-pass membrane protein</topology>
    </subcellularLocation>
</comment>
<dbReference type="SUPFAM" id="SSF53448">
    <property type="entry name" value="Nucleotide-diphospho-sugar transferases"/>
    <property type="match status" value="1"/>
</dbReference>
<dbReference type="PANTHER" id="PTHR48090">
    <property type="entry name" value="UNDECAPRENYL-PHOSPHATE 4-DEOXY-4-FORMAMIDO-L-ARABINOSE TRANSFERASE-RELATED"/>
    <property type="match status" value="1"/>
</dbReference>
<dbReference type="FunFam" id="3.90.550.10:FF:000079">
    <property type="entry name" value="Probable glycosyl transferase"/>
    <property type="match status" value="1"/>
</dbReference>
<evidence type="ECO:0000256" key="5">
    <source>
        <dbReference type="ARBA" id="ARBA00022692"/>
    </source>
</evidence>
<keyword evidence="12" id="KW-1185">Reference proteome</keyword>
<evidence type="ECO:0000256" key="8">
    <source>
        <dbReference type="ARBA" id="ARBA00038152"/>
    </source>
</evidence>
<name>A0A1M2V1N3_MARNT</name>
<accession>A0A1M2V1N3</accession>
<sequence>MDSLTVLVPVYNEEAVIDEFYRRTVAVCESLDRTQFEILFVDDGSSDKSCDIISGLIAKDPRLSLLRLSRNFGKEAALTAGLDHVDADAIVIIDADLQDPPELILDMLALWKKGYDTVYGQRTERHGESFVKKLTASAFYRLMAHVGRFSIPRDTGDFRLLSRRAVNALRCLPESNRFMKGLFSWIGYPQIALQYSRDPRHAGETKFNYWKLWNFALDGITSFTTIPLKLASYIGVFLAFGSFVYGAYVIVKTLIWGDPVPGYPSLMTVILFIGGIQLMFLGVLGEYLGRMFDETKRRPLYLIQEHVRGSDFRGSVSAAEYAREDVK</sequence>
<keyword evidence="4 11" id="KW-0808">Transferase</keyword>
<dbReference type="OrthoDB" id="9811884at2"/>
<evidence type="ECO:0000256" key="4">
    <source>
        <dbReference type="ARBA" id="ARBA00022679"/>
    </source>
</evidence>
<evidence type="ECO:0000313" key="12">
    <source>
        <dbReference type="Proteomes" id="UP000183986"/>
    </source>
</evidence>
<dbReference type="RefSeq" id="WP_072678224.1">
    <property type="nucleotide sequence ID" value="NZ_MPKY01000001.1"/>
</dbReference>
<keyword evidence="7 9" id="KW-0472">Membrane</keyword>
<keyword evidence="3" id="KW-0328">Glycosyltransferase</keyword>
<dbReference type="Gene3D" id="3.90.550.10">
    <property type="entry name" value="Spore Coat Polysaccharide Biosynthesis Protein SpsA, Chain A"/>
    <property type="match status" value="1"/>
</dbReference>
<evidence type="ECO:0000256" key="6">
    <source>
        <dbReference type="ARBA" id="ARBA00022989"/>
    </source>
</evidence>
<reference evidence="11" key="1">
    <citation type="submission" date="2016-11" db="EMBL/GenBank/DDBJ databases">
        <title>Draft Genome Sequence of Marinobacter hydrocarbonoclasticus strain STW2, a polyaromatic aromatic hydrocarbon degrading and denitrifying bacterium from rhizosphere of Seagrass Enhalus acodoides.</title>
        <authorList>
            <person name="Ling J."/>
            <person name="Dong J."/>
        </authorList>
    </citation>
    <scope>NUCLEOTIDE SEQUENCE [LARGE SCALE GENOMIC DNA]</scope>
    <source>
        <strain evidence="11">STW2</strain>
    </source>
</reference>
<feature type="domain" description="Glycosyltransferase 2-like" evidence="10">
    <location>
        <begin position="5"/>
        <end position="168"/>
    </location>
</feature>
<dbReference type="InterPro" id="IPR001173">
    <property type="entry name" value="Glyco_trans_2-like"/>
</dbReference>
<organism evidence="11 12">
    <name type="scientific">Marinobacter nauticus</name>
    <name type="common">Marinobacter hydrocarbonoclasticus</name>
    <name type="synonym">Marinobacter aquaeolei</name>
    <dbReference type="NCBI Taxonomy" id="2743"/>
    <lineage>
        <taxon>Bacteria</taxon>
        <taxon>Pseudomonadati</taxon>
        <taxon>Pseudomonadota</taxon>
        <taxon>Gammaproteobacteria</taxon>
        <taxon>Pseudomonadales</taxon>
        <taxon>Marinobacteraceae</taxon>
        <taxon>Marinobacter</taxon>
    </lineage>
</organism>
<proteinExistence type="inferred from homology"/>
<gene>
    <name evidence="11" type="ORF">BEE62_11165</name>
</gene>
<evidence type="ECO:0000256" key="1">
    <source>
        <dbReference type="ARBA" id="ARBA00004651"/>
    </source>
</evidence>
<dbReference type="PANTHER" id="PTHR48090:SF1">
    <property type="entry name" value="PROPHAGE BACTOPRENOL GLUCOSYL TRANSFERASE HOMOLOG"/>
    <property type="match status" value="1"/>
</dbReference>
<keyword evidence="2" id="KW-1003">Cell membrane</keyword>
<evidence type="ECO:0000313" key="11">
    <source>
        <dbReference type="EMBL" id="OJT01491.1"/>
    </source>
</evidence>
<dbReference type="CDD" id="cd04187">
    <property type="entry name" value="DPM1_like_bac"/>
    <property type="match status" value="1"/>
</dbReference>
<dbReference type="InterPro" id="IPR050256">
    <property type="entry name" value="Glycosyltransferase_2"/>
</dbReference>
<evidence type="ECO:0000256" key="3">
    <source>
        <dbReference type="ARBA" id="ARBA00022676"/>
    </source>
</evidence>
<dbReference type="GO" id="GO:0005886">
    <property type="term" value="C:plasma membrane"/>
    <property type="evidence" value="ECO:0007669"/>
    <property type="project" value="UniProtKB-SubCell"/>
</dbReference>
<evidence type="ECO:0000256" key="7">
    <source>
        <dbReference type="ARBA" id="ARBA00023136"/>
    </source>
</evidence>
<evidence type="ECO:0000256" key="9">
    <source>
        <dbReference type="SAM" id="Phobius"/>
    </source>
</evidence>
<dbReference type="Pfam" id="PF00535">
    <property type="entry name" value="Glycos_transf_2"/>
    <property type="match status" value="1"/>
</dbReference>
<comment type="similarity">
    <text evidence="8">Belongs to the glycosyltransferase 2 family. GtrB subfamily.</text>
</comment>
<dbReference type="AlphaFoldDB" id="A0A1M2V1N3"/>
<keyword evidence="5 9" id="KW-0812">Transmembrane</keyword>
<feature type="transmembrane region" description="Helical" evidence="9">
    <location>
        <begin position="263"/>
        <end position="288"/>
    </location>
</feature>
<dbReference type="EMBL" id="MPKY01000001">
    <property type="protein sequence ID" value="OJT01491.1"/>
    <property type="molecule type" value="Genomic_DNA"/>
</dbReference>
<evidence type="ECO:0000259" key="10">
    <source>
        <dbReference type="Pfam" id="PF00535"/>
    </source>
</evidence>
<dbReference type="InterPro" id="IPR029044">
    <property type="entry name" value="Nucleotide-diphossugar_trans"/>
</dbReference>
<keyword evidence="6 9" id="KW-1133">Transmembrane helix</keyword>
<dbReference type="Proteomes" id="UP000183986">
    <property type="component" value="Unassembled WGS sequence"/>
</dbReference>